<dbReference type="InterPro" id="IPR003675">
    <property type="entry name" value="Rce1/LyrA-like_dom"/>
</dbReference>
<feature type="transmembrane region" description="Helical" evidence="1">
    <location>
        <begin position="76"/>
        <end position="97"/>
    </location>
</feature>
<name>A0A8I1BDQ7_STAEP</name>
<keyword evidence="3" id="KW-0645">Protease</keyword>
<dbReference type="EMBL" id="JADPYN010000020">
    <property type="protein sequence ID" value="MBF9304313.1"/>
    <property type="molecule type" value="Genomic_DNA"/>
</dbReference>
<dbReference type="Pfam" id="PF02517">
    <property type="entry name" value="Rce1-like"/>
    <property type="match status" value="1"/>
</dbReference>
<dbReference type="Proteomes" id="UP000622362">
    <property type="component" value="Unassembled WGS sequence"/>
</dbReference>
<dbReference type="GO" id="GO:0080120">
    <property type="term" value="P:CAAX-box protein maturation"/>
    <property type="evidence" value="ECO:0007669"/>
    <property type="project" value="UniProtKB-ARBA"/>
</dbReference>
<keyword evidence="1" id="KW-0472">Membrane</keyword>
<keyword evidence="1" id="KW-0812">Transmembrane</keyword>
<feature type="transmembrane region" description="Helical" evidence="1">
    <location>
        <begin position="12"/>
        <end position="31"/>
    </location>
</feature>
<evidence type="ECO:0000256" key="1">
    <source>
        <dbReference type="SAM" id="Phobius"/>
    </source>
</evidence>
<feature type="transmembrane region" description="Helical" evidence="1">
    <location>
        <begin position="37"/>
        <end position="55"/>
    </location>
</feature>
<sequence>MNKSNSLIKRLIVLASSVLLFYIFLSTKFLVDNTQDITSDVILILIVVVVYMMFVKYVKKQNLITEKYMKTKNGNWHWKLTLIFLGLLVTLCLKLYFNSNTENQKFVEKQNQHLDMYTQLVHVSLNAGIIEEICFRGLIFIFIFTILNFFFNEKKYNHDWLSLGLFVLISSLAFGFAHVLHGGDWNHIWVYALNGVTFSLLLIFSKDIKTCMIYHALTNAFPIFNHNHLSFIEPTIYIVLLIISVRYLVRNYRKWL</sequence>
<accession>A0A8I1BDQ7</accession>
<organism evidence="3 4">
    <name type="scientific">Staphylococcus epidermidis</name>
    <dbReference type="NCBI Taxonomy" id="1282"/>
    <lineage>
        <taxon>Bacteria</taxon>
        <taxon>Bacillati</taxon>
        <taxon>Bacillota</taxon>
        <taxon>Bacilli</taxon>
        <taxon>Bacillales</taxon>
        <taxon>Staphylococcaceae</taxon>
        <taxon>Staphylococcus</taxon>
    </lineage>
</organism>
<dbReference type="GO" id="GO:0008237">
    <property type="term" value="F:metallopeptidase activity"/>
    <property type="evidence" value="ECO:0007669"/>
    <property type="project" value="UniProtKB-KW"/>
</dbReference>
<dbReference type="GO" id="GO:0006508">
    <property type="term" value="P:proteolysis"/>
    <property type="evidence" value="ECO:0007669"/>
    <property type="project" value="UniProtKB-KW"/>
</dbReference>
<gene>
    <name evidence="3" type="ORF">I3V53_09530</name>
</gene>
<feature type="transmembrane region" description="Helical" evidence="1">
    <location>
        <begin position="133"/>
        <end position="151"/>
    </location>
</feature>
<evidence type="ECO:0000313" key="3">
    <source>
        <dbReference type="EMBL" id="MBF9304313.1"/>
    </source>
</evidence>
<dbReference type="RefSeq" id="WP_002502807.1">
    <property type="nucleotide sequence ID" value="NZ_CAXOHX010000020.1"/>
</dbReference>
<proteinExistence type="predicted"/>
<feature type="transmembrane region" description="Helical" evidence="1">
    <location>
        <begin position="163"/>
        <end position="182"/>
    </location>
</feature>
<dbReference type="GO" id="GO:0004175">
    <property type="term" value="F:endopeptidase activity"/>
    <property type="evidence" value="ECO:0007669"/>
    <property type="project" value="UniProtKB-ARBA"/>
</dbReference>
<keyword evidence="1" id="KW-1133">Transmembrane helix</keyword>
<reference evidence="3" key="1">
    <citation type="submission" date="2020-11" db="EMBL/GenBank/DDBJ databases">
        <title>Molecular epidemiology and genomic profiles of multidrug-resistant bacteria collected from clinical sources in South Africa.</title>
        <authorList>
            <person name="Asante J."/>
            <person name="Amoako D.G."/>
        </authorList>
    </citation>
    <scope>NUCLEOTIDE SEQUENCE</scope>
    <source>
        <strain evidence="3">C68</strain>
    </source>
</reference>
<dbReference type="AlphaFoldDB" id="A0A8I1BDQ7"/>
<evidence type="ECO:0000259" key="2">
    <source>
        <dbReference type="Pfam" id="PF02517"/>
    </source>
</evidence>
<feature type="transmembrane region" description="Helical" evidence="1">
    <location>
        <begin position="229"/>
        <end position="249"/>
    </location>
</feature>
<feature type="transmembrane region" description="Helical" evidence="1">
    <location>
        <begin position="188"/>
        <end position="208"/>
    </location>
</feature>
<comment type="caution">
    <text evidence="3">The sequence shown here is derived from an EMBL/GenBank/DDBJ whole genome shotgun (WGS) entry which is preliminary data.</text>
</comment>
<keyword evidence="3" id="KW-0482">Metalloprotease</keyword>
<feature type="domain" description="CAAX prenyl protease 2/Lysostaphin resistance protein A-like" evidence="2">
    <location>
        <begin position="119"/>
        <end position="221"/>
    </location>
</feature>
<protein>
    <submittedName>
        <fullName evidence="3">CPBP family intramembrane metalloprotease</fullName>
    </submittedName>
</protein>
<keyword evidence="3" id="KW-0378">Hydrolase</keyword>
<evidence type="ECO:0000313" key="4">
    <source>
        <dbReference type="Proteomes" id="UP000622362"/>
    </source>
</evidence>